<gene>
    <name evidence="2" type="ORF">TWF481_010135</name>
</gene>
<feature type="chain" id="PRO_5043877797" evidence="1">
    <location>
        <begin position="33"/>
        <end position="403"/>
    </location>
</feature>
<evidence type="ECO:0000313" key="3">
    <source>
        <dbReference type="Proteomes" id="UP001370758"/>
    </source>
</evidence>
<protein>
    <submittedName>
        <fullName evidence="2">Uncharacterized protein</fullName>
    </submittedName>
</protein>
<comment type="caution">
    <text evidence="2">The sequence shown here is derived from an EMBL/GenBank/DDBJ whole genome shotgun (WGS) entry which is preliminary data.</text>
</comment>
<dbReference type="AlphaFoldDB" id="A0AAV9W005"/>
<keyword evidence="1" id="KW-0732">Signal</keyword>
<name>A0AAV9W005_9PEZI</name>
<feature type="signal peptide" evidence="1">
    <location>
        <begin position="1"/>
        <end position="32"/>
    </location>
</feature>
<accession>A0AAV9W005</accession>
<dbReference type="EMBL" id="JAVHJL010000007">
    <property type="protein sequence ID" value="KAK6499777.1"/>
    <property type="molecule type" value="Genomic_DNA"/>
</dbReference>
<sequence>MRRKSSFYFPGGCQFLLILLQICLLGSQGVVSSPVVRDLRATKSTNEKLSVTKTIGLAVSSKTSGGDVLTSTLPITSTTFTPVLDASPTTLKTAPIATETSAWSNKRVIQPSFFYEGGWRIRCASTTTAYNAIVSYLNGEKQPLLQEWGITQDNWNRILGEHSRLAQPDAHYRAGAEMAEIHERQRWCEFCLCDEDGKIIRSGPAEYRCASRLKAIRCAIFYATLGQPRLQSDTMTLEDVRQAINRIPYTVRGDRDNQNWWWQVDDRIASYPGQVMRFSDVDPALSRVNWGAGYPDTMLSPNPILNDLRAPVAPGLHDSPYEDFPVADENGFVAPPPPLFGPEDPNEEYVHHFPQGYDYGQGGWEGNSGWPYYPGFGSGSGGGFFKVKREAPSNEEQVNDGSA</sequence>
<proteinExistence type="predicted"/>
<keyword evidence="3" id="KW-1185">Reference proteome</keyword>
<evidence type="ECO:0000313" key="2">
    <source>
        <dbReference type="EMBL" id="KAK6499777.1"/>
    </source>
</evidence>
<reference evidence="2 3" key="1">
    <citation type="submission" date="2023-08" db="EMBL/GenBank/DDBJ databases">
        <authorList>
            <person name="Palmer J.M."/>
        </authorList>
    </citation>
    <scope>NUCLEOTIDE SEQUENCE [LARGE SCALE GENOMIC DNA]</scope>
    <source>
        <strain evidence="2 3">TWF481</strain>
    </source>
</reference>
<dbReference type="Proteomes" id="UP001370758">
    <property type="component" value="Unassembled WGS sequence"/>
</dbReference>
<evidence type="ECO:0000256" key="1">
    <source>
        <dbReference type="SAM" id="SignalP"/>
    </source>
</evidence>
<organism evidence="2 3">
    <name type="scientific">Arthrobotrys musiformis</name>
    <dbReference type="NCBI Taxonomy" id="47236"/>
    <lineage>
        <taxon>Eukaryota</taxon>
        <taxon>Fungi</taxon>
        <taxon>Dikarya</taxon>
        <taxon>Ascomycota</taxon>
        <taxon>Pezizomycotina</taxon>
        <taxon>Orbiliomycetes</taxon>
        <taxon>Orbiliales</taxon>
        <taxon>Orbiliaceae</taxon>
        <taxon>Arthrobotrys</taxon>
    </lineage>
</organism>